<reference evidence="2 3" key="1">
    <citation type="submission" date="2016-10" db="EMBL/GenBank/DDBJ databases">
        <authorList>
            <person name="de Groot N.N."/>
        </authorList>
    </citation>
    <scope>NUCLEOTIDE SEQUENCE [LARGE SCALE GENOMIC DNA]</scope>
    <source>
        <strain evidence="2 3">DSM 29316</strain>
    </source>
</reference>
<name>A0A1I0YAE7_9RHOB</name>
<dbReference type="Proteomes" id="UP000198796">
    <property type="component" value="Unassembled WGS sequence"/>
</dbReference>
<keyword evidence="1" id="KW-1133">Transmembrane helix</keyword>
<dbReference type="AlphaFoldDB" id="A0A1I0YAE7"/>
<accession>A0A1I0YAE7</accession>
<proteinExistence type="predicted"/>
<keyword evidence="1" id="KW-0812">Transmembrane</keyword>
<keyword evidence="3" id="KW-1185">Reference proteome</keyword>
<organism evidence="2 3">
    <name type="scientific">Poseidonocella pacifica</name>
    <dbReference type="NCBI Taxonomy" id="871651"/>
    <lineage>
        <taxon>Bacteria</taxon>
        <taxon>Pseudomonadati</taxon>
        <taxon>Pseudomonadota</taxon>
        <taxon>Alphaproteobacteria</taxon>
        <taxon>Rhodobacterales</taxon>
        <taxon>Roseobacteraceae</taxon>
        <taxon>Poseidonocella</taxon>
    </lineage>
</organism>
<keyword evidence="1" id="KW-0472">Membrane</keyword>
<evidence type="ECO:0000256" key="1">
    <source>
        <dbReference type="SAM" id="Phobius"/>
    </source>
</evidence>
<feature type="transmembrane region" description="Helical" evidence="1">
    <location>
        <begin position="18"/>
        <end position="36"/>
    </location>
</feature>
<evidence type="ECO:0000313" key="3">
    <source>
        <dbReference type="Proteomes" id="UP000198796"/>
    </source>
</evidence>
<sequence length="37" mass="4375">MRRSLCRLRLCVRRHPTLFVRAAMIVLLLVHAALLFK</sequence>
<protein>
    <submittedName>
        <fullName evidence="2">Uncharacterized protein</fullName>
    </submittedName>
</protein>
<gene>
    <name evidence="2" type="ORF">SAMN05421688_2852</name>
</gene>
<evidence type="ECO:0000313" key="2">
    <source>
        <dbReference type="EMBL" id="SFB10241.1"/>
    </source>
</evidence>
<dbReference type="STRING" id="871651.SAMN05421688_2852"/>
<dbReference type="EMBL" id="FOJU01000005">
    <property type="protein sequence ID" value="SFB10241.1"/>
    <property type="molecule type" value="Genomic_DNA"/>
</dbReference>